<dbReference type="PROSITE" id="PS51688">
    <property type="entry name" value="ICA"/>
    <property type="match status" value="1"/>
</dbReference>
<dbReference type="Proteomes" id="UP000036771">
    <property type="component" value="Unassembled WGS sequence"/>
</dbReference>
<organism evidence="2 3">
    <name type="scientific">Caedimonas varicaedens</name>
    <dbReference type="NCBI Taxonomy" id="1629334"/>
    <lineage>
        <taxon>Bacteria</taxon>
        <taxon>Pseudomonadati</taxon>
        <taxon>Pseudomonadota</taxon>
        <taxon>Alphaproteobacteria</taxon>
        <taxon>Holosporales</taxon>
        <taxon>Caedimonadaceae</taxon>
        <taxon>Caedimonas</taxon>
    </lineage>
</organism>
<evidence type="ECO:0000313" key="3">
    <source>
        <dbReference type="Proteomes" id="UP000036771"/>
    </source>
</evidence>
<accession>A0A0K8MCF6</accession>
<proteinExistence type="predicted"/>
<evidence type="ECO:0000313" key="2">
    <source>
        <dbReference type="EMBL" id="GAO98201.1"/>
    </source>
</evidence>
<gene>
    <name evidence="2" type="ORF">Cva_00849</name>
</gene>
<dbReference type="OrthoDB" id="8266301at2"/>
<keyword evidence="3" id="KW-1185">Reference proteome</keyword>
<evidence type="ECO:0000259" key="1">
    <source>
        <dbReference type="PROSITE" id="PS51688"/>
    </source>
</evidence>
<reference evidence="2 3" key="1">
    <citation type="submission" date="2015-03" db="EMBL/GenBank/DDBJ databases">
        <title>Caedibacter varicaedens, whole genome shotgun sequence.</title>
        <authorList>
            <person name="Suzuki H."/>
            <person name="Dapper A.L."/>
            <person name="Gibson A.K."/>
            <person name="Jackson C."/>
            <person name="Lee H."/>
            <person name="Pejaver V.R."/>
            <person name="Doak T."/>
            <person name="Lynch M."/>
        </authorList>
    </citation>
    <scope>NUCLEOTIDE SEQUENCE [LARGE SCALE GENOMIC DNA]</scope>
</reference>
<name>A0A0K8MCF6_9PROT</name>
<dbReference type="EMBL" id="BBVC01000031">
    <property type="protein sequence ID" value="GAO98201.1"/>
    <property type="molecule type" value="Genomic_DNA"/>
</dbReference>
<feature type="domain" description="Peptidase S74" evidence="1">
    <location>
        <begin position="522"/>
        <end position="634"/>
    </location>
</feature>
<sequence length="638" mass="69413">MATTIVVSGINPDLKILGDTQKLIFSPENNHGALQSLTQFMPTSLTDEVSSYDFLNHSFIGYRFKQVTKPSSIFGDFMLERFGYEPVSNLPIFNYSEENSRLRFNVPVDFDARSSIPITLSGDIGGSGFTDSPIQTIFASNPVFPGTASMILPIGTTAQRPSTAVFGMMRANSTLSTVEMYTGSAWVPINASNPTGGTVTSITAGTGLRGGTITSSGTITLAGTGVLPGSYTNLNATVDAYGRITSASNGSVVTSLNINTGTTGKLNISRLNGYPSNSSYFLRGDGQWSVPYINHLNIDSNMTLQTFDLTTSGKISATTGTLQANNLAAYNQVSINVQNPLSFTNVDGDPIRVTTNSSSHNIVINNTNLGAISTGFLIQYNGSNGAEFGFNSSTNEAYMWAANTATLKFGTGSVKRMDIASNSAKTTFYEGGYQCYIRPYSNYLDLRAANVYNSSYSTILESNALGQTSSLVMNGDFMQFINPMNTLGFIFTDEDNGSMTSYVAYINGSGQFVPCSKENKHSVRKKKHKDYLDRLTRLNIYSYGLKYDILKSDSPKKKARKQRKMNELQVGVIAEDVLTLFDNATNQYKPLDASQNTLPDHIPSLGVNYNTLLCYTILAVQEMTQRLVSLEQEVRQIH</sequence>
<dbReference type="STRING" id="1629334.Cva_00849"/>
<dbReference type="AlphaFoldDB" id="A0A0K8MCF6"/>
<dbReference type="InterPro" id="IPR030392">
    <property type="entry name" value="S74_ICA"/>
</dbReference>
<protein>
    <recommendedName>
        <fullName evidence="1">Peptidase S74 domain-containing protein</fullName>
    </recommendedName>
</protein>
<comment type="caution">
    <text evidence="2">The sequence shown here is derived from an EMBL/GenBank/DDBJ whole genome shotgun (WGS) entry which is preliminary data.</text>
</comment>